<accession>A0A0S7XQH9</accession>
<proteinExistence type="predicted"/>
<comment type="caution">
    <text evidence="1">The sequence shown here is derived from an EMBL/GenBank/DDBJ whole genome shotgun (WGS) entry which is preliminary data.</text>
</comment>
<name>A0A0S7XQH9_UNCSA</name>
<dbReference type="AlphaFoldDB" id="A0A0S7XQH9"/>
<sequence length="91" mass="10313">MKMLLPVMPVVGYVPNLIQIQERQKSLTCTLINLIFLVFPKLFQPISASVAAVEVAIDRLLDDRPEEALLFLEATLILSFRWLKSLLDKSS</sequence>
<organism evidence="1 2">
    <name type="scientific">candidate division WOR-1 bacterium DG_54_3</name>
    <dbReference type="NCBI Taxonomy" id="1703775"/>
    <lineage>
        <taxon>Bacteria</taxon>
        <taxon>Bacillati</taxon>
        <taxon>Saganbacteria</taxon>
    </lineage>
</organism>
<dbReference type="EMBL" id="LIZX01000168">
    <property type="protein sequence ID" value="KPJ64682.1"/>
    <property type="molecule type" value="Genomic_DNA"/>
</dbReference>
<gene>
    <name evidence="1" type="ORF">AMJ44_12335</name>
</gene>
<evidence type="ECO:0000313" key="1">
    <source>
        <dbReference type="EMBL" id="KPJ64682.1"/>
    </source>
</evidence>
<reference evidence="1 2" key="1">
    <citation type="journal article" date="2015" name="Microbiome">
        <title>Genomic resolution of linkages in carbon, nitrogen, and sulfur cycling among widespread estuary sediment bacteria.</title>
        <authorList>
            <person name="Baker B.J."/>
            <person name="Lazar C.S."/>
            <person name="Teske A.P."/>
            <person name="Dick G.J."/>
        </authorList>
    </citation>
    <scope>NUCLEOTIDE SEQUENCE [LARGE SCALE GENOMIC DNA]</scope>
    <source>
        <strain evidence="1">DG_54_3</strain>
    </source>
</reference>
<dbReference type="Proteomes" id="UP000051861">
    <property type="component" value="Unassembled WGS sequence"/>
</dbReference>
<evidence type="ECO:0000313" key="2">
    <source>
        <dbReference type="Proteomes" id="UP000051861"/>
    </source>
</evidence>
<protein>
    <submittedName>
        <fullName evidence="1">Uncharacterized protein</fullName>
    </submittedName>
</protein>